<evidence type="ECO:0000313" key="7">
    <source>
        <dbReference type="EMBL" id="KRM64551.1"/>
    </source>
</evidence>
<dbReference type="InterPro" id="IPR002293">
    <property type="entry name" value="AA/rel_permease1"/>
</dbReference>
<dbReference type="PIRSF" id="PIRSF006060">
    <property type="entry name" value="AA_transporter"/>
    <property type="match status" value="1"/>
</dbReference>
<evidence type="ECO:0000256" key="3">
    <source>
        <dbReference type="ARBA" id="ARBA00022692"/>
    </source>
</evidence>
<evidence type="ECO:0000313" key="8">
    <source>
        <dbReference type="Proteomes" id="UP000051008"/>
    </source>
</evidence>
<dbReference type="GO" id="GO:0015171">
    <property type="term" value="F:amino acid transmembrane transporter activity"/>
    <property type="evidence" value="ECO:0007669"/>
    <property type="project" value="TreeGrafter"/>
</dbReference>
<keyword evidence="8" id="KW-1185">Reference proteome</keyword>
<feature type="transmembrane region" description="Helical" evidence="6">
    <location>
        <begin position="436"/>
        <end position="454"/>
    </location>
</feature>
<feature type="transmembrane region" description="Helical" evidence="6">
    <location>
        <begin position="256"/>
        <end position="281"/>
    </location>
</feature>
<keyword evidence="3 6" id="KW-0812">Transmembrane</keyword>
<evidence type="ECO:0000256" key="4">
    <source>
        <dbReference type="ARBA" id="ARBA00022989"/>
    </source>
</evidence>
<sequence>MGIRERIFQKESLSRYLDKDKKLVKTLNARDLIGMGIGAVIGTGIFILPGTVAAVHSGPAIMLSFVLAALVCSTVAMCYAEFSSALPIAGSAYSFGNIIFGEVVGWFLGWALILEYMLAVAAVSTSWAAYFNSLLAGFGIHMPKALTANFDPTHGTYVNLVAILIILFIAFISSRGVSSSIRLNNIMVLVKIAVIVLFLLVGVFYVKPANWSPFMPFGASGIFKGASLVFFAYLGFDVVAASAAEVKEPKKNMPRGILGTLIICTVLYILVSMVLTGMVSYTKLDVGDPVAFALNVVNQNWVAGIISLGALAGMFTMMFSMIFSSSRLIYSIGRDGLLPKFLGQVNEKTHTPEHSMTVVVIIVALMGGFVSLTQLINLVNIGTLIAFTFVSLGVIPLRKRTDIPNEGGYKVPFYPVLPLISVFLCLFMLNQLSLETWIASLIWFAIGAVIYFTYGIKHSLLNKD</sequence>
<evidence type="ECO:0000256" key="6">
    <source>
        <dbReference type="SAM" id="Phobius"/>
    </source>
</evidence>
<feature type="transmembrane region" description="Helical" evidence="6">
    <location>
        <begin position="156"/>
        <end position="174"/>
    </location>
</feature>
<protein>
    <submittedName>
        <fullName evidence="7">Amino acid permease</fullName>
    </submittedName>
</protein>
<dbReference type="GO" id="GO:0016020">
    <property type="term" value="C:membrane"/>
    <property type="evidence" value="ECO:0007669"/>
    <property type="project" value="UniProtKB-SubCell"/>
</dbReference>
<evidence type="ECO:0000256" key="5">
    <source>
        <dbReference type="ARBA" id="ARBA00023136"/>
    </source>
</evidence>
<reference evidence="7 8" key="1">
    <citation type="journal article" date="2015" name="Genome Announc.">
        <title>Expanding the biotechnology potential of lactobacilli through comparative genomics of 213 strains and associated genera.</title>
        <authorList>
            <person name="Sun Z."/>
            <person name="Harris H.M."/>
            <person name="McCann A."/>
            <person name="Guo C."/>
            <person name="Argimon S."/>
            <person name="Zhang W."/>
            <person name="Yang X."/>
            <person name="Jeffery I.B."/>
            <person name="Cooney J.C."/>
            <person name="Kagawa T.F."/>
            <person name="Liu W."/>
            <person name="Song Y."/>
            <person name="Salvetti E."/>
            <person name="Wrobel A."/>
            <person name="Rasinkangas P."/>
            <person name="Parkhill J."/>
            <person name="Rea M.C."/>
            <person name="O'Sullivan O."/>
            <person name="Ritari J."/>
            <person name="Douillard F.P."/>
            <person name="Paul Ross R."/>
            <person name="Yang R."/>
            <person name="Briner A.E."/>
            <person name="Felis G.E."/>
            <person name="de Vos W.M."/>
            <person name="Barrangou R."/>
            <person name="Klaenhammer T.R."/>
            <person name="Caufield P.W."/>
            <person name="Cui Y."/>
            <person name="Zhang H."/>
            <person name="O'Toole P.W."/>
        </authorList>
    </citation>
    <scope>NUCLEOTIDE SEQUENCE [LARGE SCALE GENOMIC DNA]</scope>
    <source>
        <strain evidence="7 8">DSM 20509</strain>
    </source>
</reference>
<comment type="subcellular location">
    <subcellularLocation>
        <location evidence="1">Membrane</location>
        <topology evidence="1">Multi-pass membrane protein</topology>
    </subcellularLocation>
</comment>
<feature type="transmembrane region" description="Helical" evidence="6">
    <location>
        <begin position="186"/>
        <end position="206"/>
    </location>
</feature>
<dbReference type="OrthoDB" id="9762947at2"/>
<dbReference type="RefSeq" id="WP_056976662.1">
    <property type="nucleotide sequence ID" value="NZ_AYYP01000030.1"/>
</dbReference>
<feature type="transmembrane region" description="Helical" evidence="6">
    <location>
        <begin position="32"/>
        <end position="55"/>
    </location>
</feature>
<keyword evidence="4 6" id="KW-1133">Transmembrane helix</keyword>
<gene>
    <name evidence="7" type="ORF">FC14_GL001827</name>
</gene>
<feature type="transmembrane region" description="Helical" evidence="6">
    <location>
        <begin position="103"/>
        <end position="130"/>
    </location>
</feature>
<feature type="transmembrane region" description="Helical" evidence="6">
    <location>
        <begin position="378"/>
        <end position="397"/>
    </location>
</feature>
<dbReference type="Pfam" id="PF13520">
    <property type="entry name" value="AA_permease_2"/>
    <property type="match status" value="1"/>
</dbReference>
<dbReference type="EMBL" id="AYYP01000030">
    <property type="protein sequence ID" value="KRM64551.1"/>
    <property type="molecule type" value="Genomic_DNA"/>
</dbReference>
<dbReference type="PANTHER" id="PTHR43243:SF4">
    <property type="entry name" value="CATIONIC AMINO ACID TRANSPORTER 4"/>
    <property type="match status" value="1"/>
</dbReference>
<evidence type="ECO:0000256" key="2">
    <source>
        <dbReference type="ARBA" id="ARBA00022448"/>
    </source>
</evidence>
<name>A0A0R2ABP0_9LACO</name>
<evidence type="ECO:0000256" key="1">
    <source>
        <dbReference type="ARBA" id="ARBA00004141"/>
    </source>
</evidence>
<dbReference type="PATRIC" id="fig|1423718.3.peg.1899"/>
<keyword evidence="5 6" id="KW-0472">Membrane</keyword>
<proteinExistence type="predicted"/>
<dbReference type="AlphaFoldDB" id="A0A0R2ABP0"/>
<feature type="transmembrane region" description="Helical" evidence="6">
    <location>
        <begin position="301"/>
        <end position="324"/>
    </location>
</feature>
<dbReference type="Proteomes" id="UP000051008">
    <property type="component" value="Unassembled WGS sequence"/>
</dbReference>
<feature type="transmembrane region" description="Helical" evidence="6">
    <location>
        <begin position="409"/>
        <end position="430"/>
    </location>
</feature>
<feature type="transmembrane region" description="Helical" evidence="6">
    <location>
        <begin position="226"/>
        <end position="244"/>
    </location>
</feature>
<comment type="caution">
    <text evidence="7">The sequence shown here is derived from an EMBL/GenBank/DDBJ whole genome shotgun (WGS) entry which is preliminary data.</text>
</comment>
<organism evidence="7 8">
    <name type="scientific">Ligilactobacillus agilis DSM 20509</name>
    <dbReference type="NCBI Taxonomy" id="1423718"/>
    <lineage>
        <taxon>Bacteria</taxon>
        <taxon>Bacillati</taxon>
        <taxon>Bacillota</taxon>
        <taxon>Bacilli</taxon>
        <taxon>Lactobacillales</taxon>
        <taxon>Lactobacillaceae</taxon>
        <taxon>Ligilactobacillus</taxon>
    </lineage>
</organism>
<feature type="transmembrane region" description="Helical" evidence="6">
    <location>
        <begin position="61"/>
        <end position="82"/>
    </location>
</feature>
<keyword evidence="2" id="KW-0813">Transport</keyword>
<dbReference type="Gene3D" id="1.20.1740.10">
    <property type="entry name" value="Amino acid/polyamine transporter I"/>
    <property type="match status" value="1"/>
</dbReference>
<accession>A0A0R2ABP0</accession>
<dbReference type="PANTHER" id="PTHR43243">
    <property type="entry name" value="INNER MEMBRANE TRANSPORTER YGJI-RELATED"/>
    <property type="match status" value="1"/>
</dbReference>